<organism evidence="2 3">
    <name type="scientific">Rhizodiscina lignyota</name>
    <dbReference type="NCBI Taxonomy" id="1504668"/>
    <lineage>
        <taxon>Eukaryota</taxon>
        <taxon>Fungi</taxon>
        <taxon>Dikarya</taxon>
        <taxon>Ascomycota</taxon>
        <taxon>Pezizomycotina</taxon>
        <taxon>Dothideomycetes</taxon>
        <taxon>Pleosporomycetidae</taxon>
        <taxon>Aulographales</taxon>
        <taxon>Rhizodiscinaceae</taxon>
        <taxon>Rhizodiscina</taxon>
    </lineage>
</organism>
<evidence type="ECO:0000256" key="1">
    <source>
        <dbReference type="SAM" id="MobiDB-lite"/>
    </source>
</evidence>
<evidence type="ECO:0000313" key="3">
    <source>
        <dbReference type="Proteomes" id="UP000799772"/>
    </source>
</evidence>
<keyword evidence="3" id="KW-1185">Reference proteome</keyword>
<reference evidence="2" key="1">
    <citation type="journal article" date="2020" name="Stud. Mycol.">
        <title>101 Dothideomycetes genomes: a test case for predicting lifestyles and emergence of pathogens.</title>
        <authorList>
            <person name="Haridas S."/>
            <person name="Albert R."/>
            <person name="Binder M."/>
            <person name="Bloem J."/>
            <person name="Labutti K."/>
            <person name="Salamov A."/>
            <person name="Andreopoulos B."/>
            <person name="Baker S."/>
            <person name="Barry K."/>
            <person name="Bills G."/>
            <person name="Bluhm B."/>
            <person name="Cannon C."/>
            <person name="Castanera R."/>
            <person name="Culley D."/>
            <person name="Daum C."/>
            <person name="Ezra D."/>
            <person name="Gonzalez J."/>
            <person name="Henrissat B."/>
            <person name="Kuo A."/>
            <person name="Liang C."/>
            <person name="Lipzen A."/>
            <person name="Lutzoni F."/>
            <person name="Magnuson J."/>
            <person name="Mondo S."/>
            <person name="Nolan M."/>
            <person name="Ohm R."/>
            <person name="Pangilinan J."/>
            <person name="Park H.-J."/>
            <person name="Ramirez L."/>
            <person name="Alfaro M."/>
            <person name="Sun H."/>
            <person name="Tritt A."/>
            <person name="Yoshinaga Y."/>
            <person name="Zwiers L.-H."/>
            <person name="Turgeon B."/>
            <person name="Goodwin S."/>
            <person name="Spatafora J."/>
            <person name="Crous P."/>
            <person name="Grigoriev I."/>
        </authorList>
    </citation>
    <scope>NUCLEOTIDE SEQUENCE</scope>
    <source>
        <strain evidence="2">CBS 133067</strain>
    </source>
</reference>
<dbReference type="OrthoDB" id="5335351at2759"/>
<name>A0A9P4M144_9PEZI</name>
<accession>A0A9P4M144</accession>
<gene>
    <name evidence="2" type="ORF">NA57DRAFT_48715</name>
</gene>
<dbReference type="EMBL" id="ML978139">
    <property type="protein sequence ID" value="KAF2093133.1"/>
    <property type="molecule type" value="Genomic_DNA"/>
</dbReference>
<comment type="caution">
    <text evidence="2">The sequence shown here is derived from an EMBL/GenBank/DDBJ whole genome shotgun (WGS) entry which is preliminary data.</text>
</comment>
<dbReference type="Proteomes" id="UP000799772">
    <property type="component" value="Unassembled WGS sequence"/>
</dbReference>
<evidence type="ECO:0000313" key="2">
    <source>
        <dbReference type="EMBL" id="KAF2093133.1"/>
    </source>
</evidence>
<proteinExistence type="predicted"/>
<feature type="compositionally biased region" description="Basic and acidic residues" evidence="1">
    <location>
        <begin position="16"/>
        <end position="34"/>
    </location>
</feature>
<sequence>MIQAEALDEPTSPVFGDEHSSDATKTENTQDMRGEPTSQTVPEDADPAESDHEQTQSGDESDDPSMRIDDFDWTGLEATYQSRMEQAAEEEGQLYQEFNHLIEFFGIWASTIQNHEEERSAKRLKTRVFHVENSEAELEKKRQHYIKVVNAFQSALALLNG</sequence>
<protein>
    <submittedName>
        <fullName evidence="2">Uncharacterized protein</fullName>
    </submittedName>
</protein>
<feature type="region of interest" description="Disordered" evidence="1">
    <location>
        <begin position="1"/>
        <end position="73"/>
    </location>
</feature>
<dbReference type="AlphaFoldDB" id="A0A9P4M144"/>